<feature type="transmembrane region" description="Helical" evidence="5">
    <location>
        <begin position="41"/>
        <end position="61"/>
    </location>
</feature>
<keyword evidence="3 5" id="KW-1133">Transmembrane helix</keyword>
<feature type="transmembrane region" description="Helical" evidence="5">
    <location>
        <begin position="12"/>
        <end position="35"/>
    </location>
</feature>
<keyword evidence="2 5" id="KW-0812">Transmembrane</keyword>
<keyword evidence="4 5" id="KW-0472">Membrane</keyword>
<dbReference type="OrthoDB" id="3358017at2759"/>
<dbReference type="EMBL" id="KV744820">
    <property type="protein sequence ID" value="OCK85354.1"/>
    <property type="molecule type" value="Genomic_DNA"/>
</dbReference>
<proteinExistence type="predicted"/>
<feature type="transmembrane region" description="Helical" evidence="5">
    <location>
        <begin position="203"/>
        <end position="229"/>
    </location>
</feature>
<gene>
    <name evidence="6" type="ORF">K432DRAFT_343279</name>
</gene>
<reference evidence="6 7" key="1">
    <citation type="journal article" date="2016" name="Nat. Commun.">
        <title>Ectomycorrhizal ecology is imprinted in the genome of the dominant symbiotic fungus Cenococcum geophilum.</title>
        <authorList>
            <consortium name="DOE Joint Genome Institute"/>
            <person name="Peter M."/>
            <person name="Kohler A."/>
            <person name="Ohm R.A."/>
            <person name="Kuo A."/>
            <person name="Krutzmann J."/>
            <person name="Morin E."/>
            <person name="Arend M."/>
            <person name="Barry K.W."/>
            <person name="Binder M."/>
            <person name="Choi C."/>
            <person name="Clum A."/>
            <person name="Copeland A."/>
            <person name="Grisel N."/>
            <person name="Haridas S."/>
            <person name="Kipfer T."/>
            <person name="LaButti K."/>
            <person name="Lindquist E."/>
            <person name="Lipzen A."/>
            <person name="Maire R."/>
            <person name="Meier B."/>
            <person name="Mihaltcheva S."/>
            <person name="Molinier V."/>
            <person name="Murat C."/>
            <person name="Poggeler S."/>
            <person name="Quandt C.A."/>
            <person name="Sperisen C."/>
            <person name="Tritt A."/>
            <person name="Tisserant E."/>
            <person name="Crous P.W."/>
            <person name="Henrissat B."/>
            <person name="Nehls U."/>
            <person name="Egli S."/>
            <person name="Spatafora J.W."/>
            <person name="Grigoriev I.V."/>
            <person name="Martin F.M."/>
        </authorList>
    </citation>
    <scope>NUCLEOTIDE SEQUENCE [LARGE SCALE GENOMIC DNA]</scope>
    <source>
        <strain evidence="6 7">CBS 459.81</strain>
    </source>
</reference>
<dbReference type="Pfam" id="PF04479">
    <property type="entry name" value="RTA1"/>
    <property type="match status" value="1"/>
</dbReference>
<sequence length="282" mass="30965">MASEKSDSIWMYSCSTALAIVVAILYLFPTCVLFWQTVIKYRSWFFFCVVFGSALEVGGYIARAVSSRKVSSVSPYAISSTLIILAPIFVAAGNYLLIGRLICTVLDANKHRIFGIRADRITKTFVWCDVASCMIQASGSGIASSGNWSGSNAKVGTSVLITGLSTQVATFVWFLAVIVAFWRNTKHHTKSDAPPGWRKVLHAIYVSSALILIRCVYRVIEFALGIHGYPFTHEWVFYVFETLPMLPAISIFCFYHPARILEKSGGLGKTMNSDPGVGLDGA</sequence>
<organism evidence="6 7">
    <name type="scientific">Lepidopterella palustris CBS 459.81</name>
    <dbReference type="NCBI Taxonomy" id="1314670"/>
    <lineage>
        <taxon>Eukaryota</taxon>
        <taxon>Fungi</taxon>
        <taxon>Dikarya</taxon>
        <taxon>Ascomycota</taxon>
        <taxon>Pezizomycotina</taxon>
        <taxon>Dothideomycetes</taxon>
        <taxon>Pleosporomycetidae</taxon>
        <taxon>Mytilinidiales</taxon>
        <taxon>Argynnaceae</taxon>
        <taxon>Lepidopterella</taxon>
    </lineage>
</organism>
<dbReference type="AlphaFoldDB" id="A0A8E2JKH4"/>
<evidence type="ECO:0000313" key="7">
    <source>
        <dbReference type="Proteomes" id="UP000250266"/>
    </source>
</evidence>
<feature type="transmembrane region" description="Helical" evidence="5">
    <location>
        <begin position="159"/>
        <end position="182"/>
    </location>
</feature>
<dbReference type="PANTHER" id="PTHR31465:SF32">
    <property type="entry name" value="DOMAIN PROTEIN, PUTATIVE-RELATED"/>
    <property type="match status" value="1"/>
</dbReference>
<feature type="transmembrane region" description="Helical" evidence="5">
    <location>
        <begin position="235"/>
        <end position="255"/>
    </location>
</feature>
<name>A0A8E2JKH4_9PEZI</name>
<comment type="subcellular location">
    <subcellularLocation>
        <location evidence="1">Membrane</location>
        <topology evidence="1">Multi-pass membrane protein</topology>
    </subcellularLocation>
</comment>
<dbReference type="PANTHER" id="PTHR31465">
    <property type="entry name" value="PROTEIN RTA1-RELATED"/>
    <property type="match status" value="1"/>
</dbReference>
<evidence type="ECO:0000256" key="5">
    <source>
        <dbReference type="SAM" id="Phobius"/>
    </source>
</evidence>
<evidence type="ECO:0000256" key="2">
    <source>
        <dbReference type="ARBA" id="ARBA00022692"/>
    </source>
</evidence>
<keyword evidence="7" id="KW-1185">Reference proteome</keyword>
<dbReference type="Proteomes" id="UP000250266">
    <property type="component" value="Unassembled WGS sequence"/>
</dbReference>
<protein>
    <submittedName>
        <fullName evidence="6">RTA1-domain-containing protein</fullName>
    </submittedName>
</protein>
<evidence type="ECO:0000256" key="1">
    <source>
        <dbReference type="ARBA" id="ARBA00004141"/>
    </source>
</evidence>
<evidence type="ECO:0000256" key="3">
    <source>
        <dbReference type="ARBA" id="ARBA00022989"/>
    </source>
</evidence>
<evidence type="ECO:0000256" key="4">
    <source>
        <dbReference type="ARBA" id="ARBA00023136"/>
    </source>
</evidence>
<accession>A0A8E2JKH4</accession>
<feature type="transmembrane region" description="Helical" evidence="5">
    <location>
        <begin position="73"/>
        <end position="98"/>
    </location>
</feature>
<evidence type="ECO:0000313" key="6">
    <source>
        <dbReference type="EMBL" id="OCK85354.1"/>
    </source>
</evidence>
<dbReference type="InterPro" id="IPR007568">
    <property type="entry name" value="RTA1"/>
</dbReference>
<dbReference type="GO" id="GO:0016020">
    <property type="term" value="C:membrane"/>
    <property type="evidence" value="ECO:0007669"/>
    <property type="project" value="UniProtKB-SubCell"/>
</dbReference>